<keyword evidence="3" id="KW-1185">Reference proteome</keyword>
<evidence type="ECO:0000313" key="3">
    <source>
        <dbReference type="Proteomes" id="UP000216825"/>
    </source>
</evidence>
<accession>A0A7D7Q1K8</accession>
<dbReference type="EMBL" id="CP059343">
    <property type="protein sequence ID" value="QMS57639.1"/>
    <property type="molecule type" value="Genomic_DNA"/>
</dbReference>
<evidence type="ECO:0000256" key="1">
    <source>
        <dbReference type="SAM" id="SignalP"/>
    </source>
</evidence>
<dbReference type="KEGG" id="kvr:CIB50_0002387"/>
<feature type="chain" id="PRO_5039708489" evidence="1">
    <location>
        <begin position="25"/>
        <end position="180"/>
    </location>
</feature>
<protein>
    <submittedName>
        <fullName evidence="2">Uncharacterized protein</fullName>
    </submittedName>
</protein>
<dbReference type="AlphaFoldDB" id="A0A7D7Q1K8"/>
<sequence length="180" mass="20030">MLGTVADWFSALVALLALAAAAWAARTSKQLYETEQRRDRIAQSERDKAQAAHIAAWCITYSTPQGTPSPRGLLIHNSSSAPVFNVVVESTYAKKKRDEPEAQKNFTMRILTPGDYVTMAEPTFGWTFPEEKISFEEDNNVRFRPVTNNEGWQVTSLRFADSSGMAWVRDATGQLSPTSP</sequence>
<dbReference type="Proteomes" id="UP000216825">
    <property type="component" value="Chromosome"/>
</dbReference>
<keyword evidence="1" id="KW-0732">Signal</keyword>
<evidence type="ECO:0000313" key="2">
    <source>
        <dbReference type="EMBL" id="QMS57639.1"/>
    </source>
</evidence>
<gene>
    <name evidence="2" type="ORF">CIB50_0002387</name>
</gene>
<reference evidence="2" key="1">
    <citation type="submission" date="2017-08" db="EMBL/GenBank/DDBJ databases">
        <authorList>
            <person name="Minaev M."/>
            <person name="Kurbakov K.A."/>
            <person name="Solodovnikova G.I."/>
            <person name="Kuznetsova O.A."/>
            <person name="Lisitsyn A.B."/>
        </authorList>
    </citation>
    <scope>NUCLEOTIDE SEQUENCE</scope>
    <source>
        <strain evidence="2">80</strain>
    </source>
</reference>
<feature type="signal peptide" evidence="1">
    <location>
        <begin position="1"/>
        <end position="24"/>
    </location>
</feature>
<organism evidence="2 3">
    <name type="scientific">Kocuria varians</name>
    <name type="common">Micrococcus varians</name>
    <dbReference type="NCBI Taxonomy" id="1272"/>
    <lineage>
        <taxon>Bacteria</taxon>
        <taxon>Bacillati</taxon>
        <taxon>Actinomycetota</taxon>
        <taxon>Actinomycetes</taxon>
        <taxon>Micrococcales</taxon>
        <taxon>Micrococcaceae</taxon>
        <taxon>Kocuria</taxon>
    </lineage>
</organism>
<proteinExistence type="predicted"/>
<name>A0A7D7Q1K8_KOCVA</name>
<reference evidence="2" key="2">
    <citation type="submission" date="2020-07" db="EMBL/GenBank/DDBJ databases">
        <title>Genome of starter culture bacteria Kocuria salsicia reveals its technological properties and safety for usage in meat industry.</title>
        <authorList>
            <person name="Michael M."/>
            <person name="Konstantin K."/>
            <person name="Evgenii K."/>
            <person name="Galina S."/>
            <person name="Oksana K."/>
            <person name="Andrei L."/>
        </authorList>
    </citation>
    <scope>NUCLEOTIDE SEQUENCE [LARGE SCALE GENOMIC DNA]</scope>
    <source>
        <strain evidence="2">80</strain>
    </source>
</reference>